<comment type="similarity">
    <text evidence="3">Belongs to the long-chain O-acyltransferase family.</text>
</comment>
<dbReference type="GO" id="GO:0051701">
    <property type="term" value="P:biological process involved in interaction with host"/>
    <property type="evidence" value="ECO:0007669"/>
    <property type="project" value="TreeGrafter"/>
</dbReference>
<evidence type="ECO:0000256" key="7">
    <source>
        <dbReference type="ARBA" id="ARBA00022798"/>
    </source>
</evidence>
<keyword evidence="8" id="KW-0443">Lipid metabolism</keyword>
<dbReference type="GO" id="GO:0006071">
    <property type="term" value="P:glycerol metabolic process"/>
    <property type="evidence" value="ECO:0007669"/>
    <property type="project" value="UniProtKB-KW"/>
</dbReference>
<evidence type="ECO:0000259" key="12">
    <source>
        <dbReference type="Pfam" id="PF06974"/>
    </source>
</evidence>
<dbReference type="Gene3D" id="3.30.559.10">
    <property type="entry name" value="Chloramphenicol acetyltransferase-like domain"/>
    <property type="match status" value="1"/>
</dbReference>
<dbReference type="GO" id="GO:0004144">
    <property type="term" value="F:diacylglycerol O-acyltransferase activity"/>
    <property type="evidence" value="ECO:0007669"/>
    <property type="project" value="UniProtKB-EC"/>
</dbReference>
<gene>
    <name evidence="13" type="ORF">SAMN05216574_106193</name>
</gene>
<dbReference type="InterPro" id="IPR045034">
    <property type="entry name" value="O-acyltransferase_WSD1-like"/>
</dbReference>
<dbReference type="OrthoDB" id="9810950at2"/>
<feature type="domain" description="O-acyltransferase WSD1 C-terminal" evidence="12">
    <location>
        <begin position="284"/>
        <end position="427"/>
    </location>
</feature>
<keyword evidence="7" id="KW-0319">Glycerol metabolism</keyword>
<evidence type="ECO:0000256" key="10">
    <source>
        <dbReference type="ARBA" id="ARBA00048109"/>
    </source>
</evidence>
<evidence type="ECO:0000256" key="9">
    <source>
        <dbReference type="ARBA" id="ARBA00023315"/>
    </source>
</evidence>
<sequence>MRAMDARSPVPQNVGALLVIGGAATDLPELERVLVARAAAVPRLRQRLVPLPPGCGRPLWLESADFDAAAHVRHVRCPEPGDERALLDLVASVVAERLPTRRPLWSAVFVSGLPAGRIGLVLVVHHVLADGLGGLAVLVRLLDRGPGVVEPIASRRAAGARPSWRRLAADALRTELAALRRLPAAWRDLRRATRAGGGLRSAPAAPCSLLARTGGRPVLAVVRADLAGLRTVAHRHGGTGNDAVLGAVGGALHTVLARRGEAVRTFRVAVMVSARRAADPTELGNRVTPLLVDVPGDGSPEDRLRRIAGTVGRAREQATGPAVVSVLGPVFRWAARLGLYRMYMTRQRRLHTLVSTVRGPVEPATLGGLPVSAIVPVALGEPGNVTVSFVVLSYAGTLTVTVTVTADASVDDLPVLAASLQAELDALVSAGTARRG</sequence>
<dbReference type="GO" id="GO:0005886">
    <property type="term" value="C:plasma membrane"/>
    <property type="evidence" value="ECO:0007669"/>
    <property type="project" value="TreeGrafter"/>
</dbReference>
<dbReference type="EC" id="2.3.1.20" evidence="4"/>
<dbReference type="GO" id="GO:0001666">
    <property type="term" value="P:response to hypoxia"/>
    <property type="evidence" value="ECO:0007669"/>
    <property type="project" value="TreeGrafter"/>
</dbReference>
<name>A0A1I2DZX5_9ACTN</name>
<dbReference type="InterPro" id="IPR023213">
    <property type="entry name" value="CAT-like_dom_sf"/>
</dbReference>
<evidence type="ECO:0000256" key="2">
    <source>
        <dbReference type="ARBA" id="ARBA00005189"/>
    </source>
</evidence>
<evidence type="ECO:0000256" key="5">
    <source>
        <dbReference type="ARBA" id="ARBA00022516"/>
    </source>
</evidence>
<evidence type="ECO:0000313" key="13">
    <source>
        <dbReference type="EMBL" id="SFE86125.1"/>
    </source>
</evidence>
<dbReference type="RefSeq" id="WP_092196942.1">
    <property type="nucleotide sequence ID" value="NZ_FOND01000006.1"/>
</dbReference>
<comment type="catalytic activity">
    <reaction evidence="10">
        <text>an acyl-CoA + a 1,2-diacyl-sn-glycerol = a triacyl-sn-glycerol + CoA</text>
        <dbReference type="Rhea" id="RHEA:10868"/>
        <dbReference type="ChEBI" id="CHEBI:17815"/>
        <dbReference type="ChEBI" id="CHEBI:57287"/>
        <dbReference type="ChEBI" id="CHEBI:58342"/>
        <dbReference type="ChEBI" id="CHEBI:64615"/>
        <dbReference type="EC" id="2.3.1.20"/>
    </reaction>
</comment>
<evidence type="ECO:0000313" key="14">
    <source>
        <dbReference type="Proteomes" id="UP000198589"/>
    </source>
</evidence>
<evidence type="ECO:0000256" key="4">
    <source>
        <dbReference type="ARBA" id="ARBA00013244"/>
    </source>
</evidence>
<evidence type="ECO:0000256" key="1">
    <source>
        <dbReference type="ARBA" id="ARBA00004771"/>
    </source>
</evidence>
<protein>
    <recommendedName>
        <fullName evidence="4">diacylglycerol O-acyltransferase</fullName>
        <ecNumber evidence="4">2.3.1.20</ecNumber>
    </recommendedName>
</protein>
<accession>A0A1I2DZX5</accession>
<dbReference type="InterPro" id="IPR004255">
    <property type="entry name" value="O-acyltransferase_WSD1_N"/>
</dbReference>
<dbReference type="UniPathway" id="UPA00282"/>
<evidence type="ECO:0000256" key="3">
    <source>
        <dbReference type="ARBA" id="ARBA00009587"/>
    </source>
</evidence>
<evidence type="ECO:0000256" key="6">
    <source>
        <dbReference type="ARBA" id="ARBA00022679"/>
    </source>
</evidence>
<feature type="domain" description="O-acyltransferase WSD1-like N-terminal" evidence="11">
    <location>
        <begin position="20"/>
        <end position="244"/>
    </location>
</feature>
<dbReference type="InterPro" id="IPR009721">
    <property type="entry name" value="O-acyltransferase_WSD1_C"/>
</dbReference>
<organism evidence="13 14">
    <name type="scientific">Blastococcus tunisiensis</name>
    <dbReference type="NCBI Taxonomy" id="1798228"/>
    <lineage>
        <taxon>Bacteria</taxon>
        <taxon>Bacillati</taxon>
        <taxon>Actinomycetota</taxon>
        <taxon>Actinomycetes</taxon>
        <taxon>Geodermatophilales</taxon>
        <taxon>Geodermatophilaceae</taxon>
        <taxon>Blastococcus</taxon>
    </lineage>
</organism>
<dbReference type="AlphaFoldDB" id="A0A1I2DZX5"/>
<comment type="pathway">
    <text evidence="1">Glycerolipid metabolism; triacylglycerol biosynthesis.</text>
</comment>
<keyword evidence="14" id="KW-1185">Reference proteome</keyword>
<dbReference type="PANTHER" id="PTHR31650">
    <property type="entry name" value="O-ACYLTRANSFERASE (WSD1-LIKE) FAMILY PROTEIN"/>
    <property type="match status" value="1"/>
</dbReference>
<dbReference type="GO" id="GO:0071731">
    <property type="term" value="P:response to nitric oxide"/>
    <property type="evidence" value="ECO:0007669"/>
    <property type="project" value="TreeGrafter"/>
</dbReference>
<dbReference type="EMBL" id="FOND01000006">
    <property type="protein sequence ID" value="SFE86125.1"/>
    <property type="molecule type" value="Genomic_DNA"/>
</dbReference>
<dbReference type="GO" id="GO:0019432">
    <property type="term" value="P:triglyceride biosynthetic process"/>
    <property type="evidence" value="ECO:0007669"/>
    <property type="project" value="UniProtKB-UniPathway"/>
</dbReference>
<dbReference type="PANTHER" id="PTHR31650:SF1">
    <property type="entry name" value="WAX ESTER SYNTHASE_DIACYLGLYCEROL ACYLTRANSFERASE 4-RELATED"/>
    <property type="match status" value="1"/>
</dbReference>
<dbReference type="STRING" id="1798228.SAMN05216574_106193"/>
<reference evidence="14" key="1">
    <citation type="submission" date="2016-10" db="EMBL/GenBank/DDBJ databases">
        <authorList>
            <person name="Varghese N."/>
            <person name="Submissions S."/>
        </authorList>
    </citation>
    <scope>NUCLEOTIDE SEQUENCE [LARGE SCALE GENOMIC DNA]</scope>
    <source>
        <strain evidence="14">DSM 46838</strain>
    </source>
</reference>
<comment type="pathway">
    <text evidence="2">Lipid metabolism.</text>
</comment>
<evidence type="ECO:0000256" key="8">
    <source>
        <dbReference type="ARBA" id="ARBA00023098"/>
    </source>
</evidence>
<keyword evidence="9 13" id="KW-0012">Acyltransferase</keyword>
<keyword evidence="6 13" id="KW-0808">Transferase</keyword>
<dbReference type="SUPFAM" id="SSF52777">
    <property type="entry name" value="CoA-dependent acyltransferases"/>
    <property type="match status" value="2"/>
</dbReference>
<proteinExistence type="inferred from homology"/>
<dbReference type="Proteomes" id="UP000198589">
    <property type="component" value="Unassembled WGS sequence"/>
</dbReference>
<dbReference type="Pfam" id="PF06974">
    <property type="entry name" value="WS_DGAT_C"/>
    <property type="match status" value="1"/>
</dbReference>
<evidence type="ECO:0000259" key="11">
    <source>
        <dbReference type="Pfam" id="PF03007"/>
    </source>
</evidence>
<dbReference type="Pfam" id="PF03007">
    <property type="entry name" value="WS_DGAT_cat"/>
    <property type="match status" value="1"/>
</dbReference>
<keyword evidence="5" id="KW-0444">Lipid biosynthesis</keyword>